<dbReference type="Gene3D" id="3.40.50.300">
    <property type="entry name" value="P-loop containing nucleotide triphosphate hydrolases"/>
    <property type="match status" value="1"/>
</dbReference>
<dbReference type="InterPro" id="IPR050093">
    <property type="entry name" value="ABC_SmlMolc_Importer"/>
</dbReference>
<keyword evidence="2" id="KW-0813">Transport</keyword>
<reference evidence="11" key="2">
    <citation type="submission" date="2020-09" db="EMBL/GenBank/DDBJ databases">
        <authorList>
            <person name="Sun Q."/>
            <person name="Kim S."/>
        </authorList>
    </citation>
    <scope>NUCLEOTIDE SEQUENCE</scope>
    <source>
        <strain evidence="11">KCTC 32437</strain>
    </source>
</reference>
<keyword evidence="5" id="KW-0547">Nucleotide-binding</keyword>
<keyword evidence="7" id="KW-0408">Iron</keyword>
<keyword evidence="6 11" id="KW-0067">ATP-binding</keyword>
<feature type="domain" description="ABC transporter" evidence="10">
    <location>
        <begin position="11"/>
        <end position="243"/>
    </location>
</feature>
<dbReference type="PANTHER" id="PTHR42781:SF4">
    <property type="entry name" value="SPERMIDINE_PUTRESCINE IMPORT ATP-BINDING PROTEIN POTA"/>
    <property type="match status" value="1"/>
</dbReference>
<dbReference type="InterPro" id="IPR013611">
    <property type="entry name" value="Transp-assoc_OB_typ2"/>
</dbReference>
<dbReference type="InterPro" id="IPR008995">
    <property type="entry name" value="Mo/tungstate-bd_C_term_dom"/>
</dbReference>
<evidence type="ECO:0000256" key="2">
    <source>
        <dbReference type="ARBA" id="ARBA00022448"/>
    </source>
</evidence>
<evidence type="ECO:0000256" key="3">
    <source>
        <dbReference type="ARBA" id="ARBA00022475"/>
    </source>
</evidence>
<dbReference type="AlphaFoldDB" id="A0A918VM37"/>
<name>A0A918VM37_9HYPH</name>
<dbReference type="InterPro" id="IPR003439">
    <property type="entry name" value="ABC_transporter-like_ATP-bd"/>
</dbReference>
<keyword evidence="8" id="KW-0406">Ion transport</keyword>
<evidence type="ECO:0000256" key="9">
    <source>
        <dbReference type="ARBA" id="ARBA00023136"/>
    </source>
</evidence>
<dbReference type="CDD" id="cd03259">
    <property type="entry name" value="ABC_Carb_Solutes_like"/>
    <property type="match status" value="1"/>
</dbReference>
<protein>
    <submittedName>
        <fullName evidence="11">Iron ABC transporter ATP-binding protein</fullName>
    </submittedName>
</protein>
<dbReference type="Pfam" id="PF00005">
    <property type="entry name" value="ABC_tran"/>
    <property type="match status" value="1"/>
</dbReference>
<comment type="similarity">
    <text evidence="1">Belongs to the ABC transporter superfamily.</text>
</comment>
<proteinExistence type="inferred from homology"/>
<dbReference type="GO" id="GO:0015408">
    <property type="term" value="F:ABC-type ferric iron transporter activity"/>
    <property type="evidence" value="ECO:0007669"/>
    <property type="project" value="InterPro"/>
</dbReference>
<dbReference type="SMART" id="SM00382">
    <property type="entry name" value="AAA"/>
    <property type="match status" value="1"/>
</dbReference>
<sequence length="364" mass="40025">MANETKNDLVLTIDAVGKWFGNVKALDAISLNLHKGEIACLVGQSGCGKSTLLRSIAGVEDISAGQILLKGKRVSSAGGTTPPERRNVGLMFQDYALFPHMDVKRNIAFGLKGLNRQDTQRRVAQMIDRIGIVALADRYPHMLSGGEQQRVALARALAPQPDVLLMDEPFSNLDRGLRETVRLETRALLKSLGTTAIIVTHDPEEALAFGDTVILMDAGRVVETGTGEALYRTPQHAYTARFFSRINRFLGVMSDGRLSSPMGTFAAPNDSAEQMDIYIRPEAIRFAESGVPAQVLERRLLGEIDEVLLKVRDLAQPVVMRTSLRHALREGDRVHLAIAEEDVLIFPVDTKAHNRLRQVMKAAQ</sequence>
<gene>
    <name evidence="11" type="primary">fbpA1</name>
    <name evidence="11" type="ORF">GCM10007989_03480</name>
</gene>
<dbReference type="FunFam" id="3.40.50.300:FF:000425">
    <property type="entry name" value="Probable ABC transporter, ATP-binding subunit"/>
    <property type="match status" value="1"/>
</dbReference>
<dbReference type="PANTHER" id="PTHR42781">
    <property type="entry name" value="SPERMIDINE/PUTRESCINE IMPORT ATP-BINDING PROTEIN POTA"/>
    <property type="match status" value="1"/>
</dbReference>
<dbReference type="InterPro" id="IPR017871">
    <property type="entry name" value="ABC_transporter-like_CS"/>
</dbReference>
<evidence type="ECO:0000256" key="6">
    <source>
        <dbReference type="ARBA" id="ARBA00022840"/>
    </source>
</evidence>
<evidence type="ECO:0000256" key="4">
    <source>
        <dbReference type="ARBA" id="ARBA00022496"/>
    </source>
</evidence>
<dbReference type="PROSITE" id="PS00211">
    <property type="entry name" value="ABC_TRANSPORTER_1"/>
    <property type="match status" value="1"/>
</dbReference>
<dbReference type="GO" id="GO:0016887">
    <property type="term" value="F:ATP hydrolysis activity"/>
    <property type="evidence" value="ECO:0007669"/>
    <property type="project" value="InterPro"/>
</dbReference>
<keyword evidence="12" id="KW-1185">Reference proteome</keyword>
<evidence type="ECO:0000256" key="1">
    <source>
        <dbReference type="ARBA" id="ARBA00005417"/>
    </source>
</evidence>
<dbReference type="PROSITE" id="PS50893">
    <property type="entry name" value="ABC_TRANSPORTER_2"/>
    <property type="match status" value="1"/>
</dbReference>
<evidence type="ECO:0000256" key="7">
    <source>
        <dbReference type="ARBA" id="ARBA00023004"/>
    </source>
</evidence>
<evidence type="ECO:0000256" key="8">
    <source>
        <dbReference type="ARBA" id="ARBA00023065"/>
    </source>
</evidence>
<keyword evidence="3" id="KW-1003">Cell membrane</keyword>
<dbReference type="GO" id="GO:0005524">
    <property type="term" value="F:ATP binding"/>
    <property type="evidence" value="ECO:0007669"/>
    <property type="project" value="UniProtKB-KW"/>
</dbReference>
<organism evidence="11 12">
    <name type="scientific">Devosia pacifica</name>
    <dbReference type="NCBI Taxonomy" id="1335967"/>
    <lineage>
        <taxon>Bacteria</taxon>
        <taxon>Pseudomonadati</taxon>
        <taxon>Pseudomonadota</taxon>
        <taxon>Alphaproteobacteria</taxon>
        <taxon>Hyphomicrobiales</taxon>
        <taxon>Devosiaceae</taxon>
        <taxon>Devosia</taxon>
    </lineage>
</organism>
<dbReference type="InterPro" id="IPR003593">
    <property type="entry name" value="AAA+_ATPase"/>
</dbReference>
<dbReference type="Proteomes" id="UP000646579">
    <property type="component" value="Unassembled WGS sequence"/>
</dbReference>
<dbReference type="InterPro" id="IPR015853">
    <property type="entry name" value="ABC_transpr_FbpC"/>
</dbReference>
<dbReference type="InterPro" id="IPR027417">
    <property type="entry name" value="P-loop_NTPase"/>
</dbReference>
<dbReference type="SUPFAM" id="SSF50331">
    <property type="entry name" value="MOP-like"/>
    <property type="match status" value="1"/>
</dbReference>
<evidence type="ECO:0000313" key="11">
    <source>
        <dbReference type="EMBL" id="GHA12335.1"/>
    </source>
</evidence>
<comment type="caution">
    <text evidence="11">The sequence shown here is derived from an EMBL/GenBank/DDBJ whole genome shotgun (WGS) entry which is preliminary data.</text>
</comment>
<dbReference type="EMBL" id="BMZE01000001">
    <property type="protein sequence ID" value="GHA12335.1"/>
    <property type="molecule type" value="Genomic_DNA"/>
</dbReference>
<keyword evidence="4" id="KW-0410">Iron transport</keyword>
<evidence type="ECO:0000313" key="12">
    <source>
        <dbReference type="Proteomes" id="UP000646579"/>
    </source>
</evidence>
<dbReference type="RefSeq" id="WP_189422805.1">
    <property type="nucleotide sequence ID" value="NZ_BMZE01000001.1"/>
</dbReference>
<dbReference type="Pfam" id="PF08402">
    <property type="entry name" value="TOBE_2"/>
    <property type="match status" value="1"/>
</dbReference>
<keyword evidence="9" id="KW-0472">Membrane</keyword>
<reference evidence="11" key="1">
    <citation type="journal article" date="2014" name="Int. J. Syst. Evol. Microbiol.">
        <title>Complete genome sequence of Corynebacterium casei LMG S-19264T (=DSM 44701T), isolated from a smear-ripened cheese.</title>
        <authorList>
            <consortium name="US DOE Joint Genome Institute (JGI-PGF)"/>
            <person name="Walter F."/>
            <person name="Albersmeier A."/>
            <person name="Kalinowski J."/>
            <person name="Ruckert C."/>
        </authorList>
    </citation>
    <scope>NUCLEOTIDE SEQUENCE</scope>
    <source>
        <strain evidence="11">KCTC 32437</strain>
    </source>
</reference>
<evidence type="ECO:0000259" key="10">
    <source>
        <dbReference type="PROSITE" id="PS50893"/>
    </source>
</evidence>
<dbReference type="SUPFAM" id="SSF52540">
    <property type="entry name" value="P-loop containing nucleoside triphosphate hydrolases"/>
    <property type="match status" value="1"/>
</dbReference>
<accession>A0A918VM37</accession>
<dbReference type="GO" id="GO:0043190">
    <property type="term" value="C:ATP-binding cassette (ABC) transporter complex"/>
    <property type="evidence" value="ECO:0007669"/>
    <property type="project" value="InterPro"/>
</dbReference>
<evidence type="ECO:0000256" key="5">
    <source>
        <dbReference type="ARBA" id="ARBA00022741"/>
    </source>
</evidence>
<dbReference type="GO" id="GO:0015697">
    <property type="term" value="P:quaternary ammonium group transport"/>
    <property type="evidence" value="ECO:0007669"/>
    <property type="project" value="UniProtKB-ARBA"/>
</dbReference>